<keyword evidence="1" id="KW-1133">Transmembrane helix</keyword>
<keyword evidence="1" id="KW-0812">Transmembrane</keyword>
<dbReference type="OrthoDB" id="6129423at2759"/>
<sequence length="279" mass="32799">MESSEEENQQGESQTYIFDNEYNCGLDVVEENVEENDDDIGKTSDWVSPKTEQQNSCSCIRKIRWNLVIVFLAILASSFLVSIGLVIYFMLQFQDLSLEHAVLRNNSLHNRFQIKKSEEEVERLFVGHEKHSEHINNMSIMLKNYTVMFNQTIGKLKVDVKDLIKLYENEVKIQRDIQTLIETNNRNNRMKIGKLDTKDIVIQKQIDEIVRTQNTLQQKLSDILQTGMKKTMDPMQGYVNRKQTTVNGSVIRQEYTHCFFLYFFLLSIVSEEFDTYIYF</sequence>
<evidence type="ECO:0000313" key="2">
    <source>
        <dbReference type="EMBL" id="CAC5414058.1"/>
    </source>
</evidence>
<gene>
    <name evidence="2" type="ORF">MCOR_46903</name>
</gene>
<reference evidence="2 3" key="1">
    <citation type="submission" date="2020-06" db="EMBL/GenBank/DDBJ databases">
        <authorList>
            <person name="Li R."/>
            <person name="Bekaert M."/>
        </authorList>
    </citation>
    <scope>NUCLEOTIDE SEQUENCE [LARGE SCALE GENOMIC DNA]</scope>
    <source>
        <strain evidence="3">wild</strain>
    </source>
</reference>
<organism evidence="2 3">
    <name type="scientific">Mytilus coruscus</name>
    <name type="common">Sea mussel</name>
    <dbReference type="NCBI Taxonomy" id="42192"/>
    <lineage>
        <taxon>Eukaryota</taxon>
        <taxon>Metazoa</taxon>
        <taxon>Spiralia</taxon>
        <taxon>Lophotrochozoa</taxon>
        <taxon>Mollusca</taxon>
        <taxon>Bivalvia</taxon>
        <taxon>Autobranchia</taxon>
        <taxon>Pteriomorphia</taxon>
        <taxon>Mytilida</taxon>
        <taxon>Mytiloidea</taxon>
        <taxon>Mytilidae</taxon>
        <taxon>Mytilinae</taxon>
        <taxon>Mytilus</taxon>
    </lineage>
</organism>
<name>A0A6J8E1X3_MYTCO</name>
<keyword evidence="3" id="KW-1185">Reference proteome</keyword>
<proteinExistence type="predicted"/>
<keyword evidence="1" id="KW-0472">Membrane</keyword>
<evidence type="ECO:0000313" key="3">
    <source>
        <dbReference type="Proteomes" id="UP000507470"/>
    </source>
</evidence>
<dbReference type="Proteomes" id="UP000507470">
    <property type="component" value="Unassembled WGS sequence"/>
</dbReference>
<feature type="transmembrane region" description="Helical" evidence="1">
    <location>
        <begin position="67"/>
        <end position="91"/>
    </location>
</feature>
<dbReference type="EMBL" id="CACVKT020008319">
    <property type="protein sequence ID" value="CAC5414058.1"/>
    <property type="molecule type" value="Genomic_DNA"/>
</dbReference>
<evidence type="ECO:0000256" key="1">
    <source>
        <dbReference type="SAM" id="Phobius"/>
    </source>
</evidence>
<dbReference type="AlphaFoldDB" id="A0A6J8E1X3"/>
<protein>
    <submittedName>
        <fullName evidence="2">Uncharacterized protein</fullName>
    </submittedName>
</protein>
<accession>A0A6J8E1X3</accession>